<dbReference type="AlphaFoldDB" id="A0A640SN58"/>
<evidence type="ECO:0000313" key="2">
    <source>
        <dbReference type="Proteomes" id="UP000430079"/>
    </source>
</evidence>
<keyword evidence="2" id="KW-1185">Reference proteome</keyword>
<proteinExistence type="predicted"/>
<gene>
    <name evidence="1" type="ORF">Sgleb_02590</name>
</gene>
<comment type="caution">
    <text evidence="1">The sequence shown here is derived from an EMBL/GenBank/DDBJ whole genome shotgun (WGS) entry which is preliminary data.</text>
</comment>
<accession>A0A640SN58</accession>
<name>A0A640SN58_9ACTN</name>
<evidence type="ECO:0000313" key="1">
    <source>
        <dbReference type="EMBL" id="GFE12212.1"/>
    </source>
</evidence>
<dbReference type="EMBL" id="BLIO01000001">
    <property type="protein sequence ID" value="GFE12212.1"/>
    <property type="molecule type" value="Genomic_DNA"/>
</dbReference>
<protein>
    <submittedName>
        <fullName evidence="1">Uncharacterized protein</fullName>
    </submittedName>
</protein>
<reference evidence="1 2" key="1">
    <citation type="submission" date="2019-12" db="EMBL/GenBank/DDBJ databases">
        <title>Whole genome shotgun sequence of Streptomyces hygroscopicus subsp. glebosus NBRC 13786.</title>
        <authorList>
            <person name="Ichikawa N."/>
            <person name="Kimura A."/>
            <person name="Kitahashi Y."/>
            <person name="Komaki H."/>
            <person name="Tamura T."/>
        </authorList>
    </citation>
    <scope>NUCLEOTIDE SEQUENCE [LARGE SCALE GENOMIC DNA]</scope>
    <source>
        <strain evidence="1 2">NBRC 13786</strain>
    </source>
</reference>
<organism evidence="1 2">
    <name type="scientific">Streptomyces glebosus</name>
    <dbReference type="NCBI Taxonomy" id="249580"/>
    <lineage>
        <taxon>Bacteria</taxon>
        <taxon>Bacillati</taxon>
        <taxon>Actinomycetota</taxon>
        <taxon>Actinomycetes</taxon>
        <taxon>Kitasatosporales</taxon>
        <taxon>Streptomycetaceae</taxon>
        <taxon>Streptomyces</taxon>
    </lineage>
</organism>
<sequence>MSPSCSGADSVTGRQWIQSSCAAEVGAKGGPAWDFRADSTNAGNFLLSSYFYSNVSLIRGGIHESATWPKTAGRLSVDAGSARAVVERMR</sequence>
<dbReference type="Proteomes" id="UP000430079">
    <property type="component" value="Unassembled WGS sequence"/>
</dbReference>